<comment type="caution">
    <text evidence="1">The sequence shown here is derived from an EMBL/GenBank/DDBJ whole genome shotgun (WGS) entry which is preliminary data.</text>
</comment>
<evidence type="ECO:0000313" key="2">
    <source>
        <dbReference type="Proteomes" id="UP000315369"/>
    </source>
</evidence>
<protein>
    <submittedName>
        <fullName evidence="1">Uncharacterized protein</fullName>
    </submittedName>
</protein>
<dbReference type="OrthoDB" id="3524974at2"/>
<evidence type="ECO:0000313" key="1">
    <source>
        <dbReference type="EMBL" id="TQF13066.1"/>
    </source>
</evidence>
<keyword evidence="2" id="KW-1185">Reference proteome</keyword>
<accession>A0A540WVN3</accession>
<gene>
    <name evidence="1" type="ORF">FJV41_25840</name>
</gene>
<reference evidence="1 2" key="1">
    <citation type="submission" date="2019-06" db="EMBL/GenBank/DDBJ databases">
        <authorList>
            <person name="Livingstone P."/>
            <person name="Whitworth D."/>
        </authorList>
    </citation>
    <scope>NUCLEOTIDE SEQUENCE [LARGE SCALE GENOMIC DNA]</scope>
    <source>
        <strain evidence="1 2">AM401</strain>
    </source>
</reference>
<dbReference type="Proteomes" id="UP000315369">
    <property type="component" value="Unassembled WGS sequence"/>
</dbReference>
<sequence>MSPTPGDTLLHPLVFGAVLVLVLNDHVLKARWPSWWTGKLSDVAGLAMFPLLLQGLWEQSCERGARAFQPSRAVLTTCLVLTALVFTAIKVFEPAGDCWRWGLGTLQWPVRAAWAWLSGRSIPGVAPVAHTMDVTDLLALPALAVSLWLGSRRVNHTR</sequence>
<dbReference type="EMBL" id="VIFM01000114">
    <property type="protein sequence ID" value="TQF13066.1"/>
    <property type="molecule type" value="Genomic_DNA"/>
</dbReference>
<organism evidence="1 2">
    <name type="scientific">Myxococcus llanfairpwllgwyngyllgogerychwyrndrobwllllantysiliogogogochensis</name>
    <dbReference type="NCBI Taxonomy" id="2590453"/>
    <lineage>
        <taxon>Bacteria</taxon>
        <taxon>Pseudomonadati</taxon>
        <taxon>Myxococcota</taxon>
        <taxon>Myxococcia</taxon>
        <taxon>Myxococcales</taxon>
        <taxon>Cystobacterineae</taxon>
        <taxon>Myxococcaceae</taxon>
        <taxon>Myxococcus</taxon>
    </lineage>
</organism>
<dbReference type="AlphaFoldDB" id="A0A540WVN3"/>
<name>A0A540WVN3_9BACT</name>
<proteinExistence type="predicted"/>